<dbReference type="GO" id="GO:0003824">
    <property type="term" value="F:catalytic activity"/>
    <property type="evidence" value="ECO:0007669"/>
    <property type="project" value="InterPro"/>
</dbReference>
<dbReference type="PANTHER" id="PTHR46648:SF1">
    <property type="entry name" value="ADENOSINE 5'-MONOPHOSPHORAMIDASE HNT1"/>
    <property type="match status" value="1"/>
</dbReference>
<dbReference type="InterPro" id="IPR039384">
    <property type="entry name" value="HINT"/>
</dbReference>
<dbReference type="PROSITE" id="PS00892">
    <property type="entry name" value="HIT_1"/>
    <property type="match status" value="1"/>
</dbReference>
<name>A0AAV0BR41_PHAPC</name>
<gene>
    <name evidence="5" type="ORF">PPACK8108_LOCUS25021</name>
</gene>
<evidence type="ECO:0000256" key="3">
    <source>
        <dbReference type="PROSITE-ProRule" id="PRU00464"/>
    </source>
</evidence>
<dbReference type="Proteomes" id="UP001153365">
    <property type="component" value="Unassembled WGS sequence"/>
</dbReference>
<comment type="caution">
    <text evidence="5">The sequence shown here is derived from an EMBL/GenBank/DDBJ whole genome shotgun (WGS) entry which is preliminary data.</text>
</comment>
<dbReference type="InterPro" id="IPR036265">
    <property type="entry name" value="HIT-like_sf"/>
</dbReference>
<evidence type="ECO:0000256" key="2">
    <source>
        <dbReference type="PIRSR" id="PIRSR601310-3"/>
    </source>
</evidence>
<feature type="active site" description="Tele-AMP-histidine intermediate" evidence="1">
    <location>
        <position position="169"/>
    </location>
</feature>
<reference evidence="5" key="1">
    <citation type="submission" date="2022-06" db="EMBL/GenBank/DDBJ databases">
        <authorList>
            <consortium name="SYNGENTA / RWTH Aachen University"/>
        </authorList>
    </citation>
    <scope>NUCLEOTIDE SEQUENCE</scope>
</reference>
<dbReference type="CDD" id="cd01277">
    <property type="entry name" value="HINT_subgroup"/>
    <property type="match status" value="1"/>
</dbReference>
<evidence type="ECO:0000313" key="5">
    <source>
        <dbReference type="EMBL" id="CAH7689862.1"/>
    </source>
</evidence>
<keyword evidence="6" id="KW-1185">Reference proteome</keyword>
<proteinExistence type="predicted"/>
<feature type="short sequence motif" description="Histidine triad motif" evidence="2 3">
    <location>
        <begin position="167"/>
        <end position="171"/>
    </location>
</feature>
<dbReference type="GO" id="GO:0009117">
    <property type="term" value="P:nucleotide metabolic process"/>
    <property type="evidence" value="ECO:0007669"/>
    <property type="project" value="TreeGrafter"/>
</dbReference>
<evidence type="ECO:0000256" key="1">
    <source>
        <dbReference type="PIRSR" id="PIRSR601310-1"/>
    </source>
</evidence>
<dbReference type="AlphaFoldDB" id="A0AAV0BR41"/>
<accession>A0AAV0BR41</accession>
<evidence type="ECO:0000259" key="4">
    <source>
        <dbReference type="PROSITE" id="PS51084"/>
    </source>
</evidence>
<dbReference type="EMBL" id="CALTRL010006144">
    <property type="protein sequence ID" value="CAH7689862.1"/>
    <property type="molecule type" value="Genomic_DNA"/>
</dbReference>
<sequence>MFLSGVTLISAFARRGQAWRLLSHHRWLDQFVYSRNQIYRHENSYHKGSEGQGIRFGDRKMSTAGHVADKGFKSDENCIFCKIVKGQIPSFKLIETSSTIAFFDINPIGHGHSLVIPKHHGAKLSDLPDDSLKDILPVAKLVVEGLGLNDYNILQNNGRIAHQEVDHVHFHVIPKVSERMEEGLVIKWTQLSGTDMKILGEKAVQVKTKIEQILRDREANSNL</sequence>
<dbReference type="InterPro" id="IPR011146">
    <property type="entry name" value="HIT-like"/>
</dbReference>
<evidence type="ECO:0000313" key="6">
    <source>
        <dbReference type="Proteomes" id="UP001153365"/>
    </source>
</evidence>
<dbReference type="PANTHER" id="PTHR46648">
    <property type="entry name" value="HIT FAMILY PROTEIN 1"/>
    <property type="match status" value="1"/>
</dbReference>
<organism evidence="5 6">
    <name type="scientific">Phakopsora pachyrhizi</name>
    <name type="common">Asian soybean rust disease fungus</name>
    <dbReference type="NCBI Taxonomy" id="170000"/>
    <lineage>
        <taxon>Eukaryota</taxon>
        <taxon>Fungi</taxon>
        <taxon>Dikarya</taxon>
        <taxon>Basidiomycota</taxon>
        <taxon>Pucciniomycotina</taxon>
        <taxon>Pucciniomycetes</taxon>
        <taxon>Pucciniales</taxon>
        <taxon>Phakopsoraceae</taxon>
        <taxon>Phakopsora</taxon>
    </lineage>
</organism>
<dbReference type="InterPro" id="IPR001310">
    <property type="entry name" value="Histidine_triad_HIT"/>
</dbReference>
<dbReference type="Gene3D" id="3.30.428.10">
    <property type="entry name" value="HIT-like"/>
    <property type="match status" value="1"/>
</dbReference>
<protein>
    <submittedName>
        <fullName evidence="5">HIT-like domain-containing protein</fullName>
    </submittedName>
</protein>
<dbReference type="PROSITE" id="PS51084">
    <property type="entry name" value="HIT_2"/>
    <property type="match status" value="1"/>
</dbReference>
<dbReference type="PRINTS" id="PR00332">
    <property type="entry name" value="HISTRIAD"/>
</dbReference>
<dbReference type="SUPFAM" id="SSF54197">
    <property type="entry name" value="HIT-like"/>
    <property type="match status" value="1"/>
</dbReference>
<feature type="domain" description="HIT" evidence="4">
    <location>
        <begin position="79"/>
        <end position="182"/>
    </location>
</feature>
<dbReference type="Pfam" id="PF01230">
    <property type="entry name" value="HIT"/>
    <property type="match status" value="1"/>
</dbReference>
<dbReference type="InterPro" id="IPR019808">
    <property type="entry name" value="Histidine_triad_CS"/>
</dbReference>